<dbReference type="Proteomes" id="UP000305948">
    <property type="component" value="Unassembled WGS sequence"/>
</dbReference>
<evidence type="ECO:0000256" key="1">
    <source>
        <dbReference type="SAM" id="SignalP"/>
    </source>
</evidence>
<protein>
    <submittedName>
        <fullName evidence="2">Uncharacterized protein</fullName>
    </submittedName>
</protein>
<gene>
    <name evidence="2" type="ORF">OE88DRAFT_1651278</name>
</gene>
<sequence>MQAEFHAKVNLLIILAGALRLRRSAAQLGDLHSGTVFFPSSAAELLCEFLLTLQAPWGKVESEDTPRGAQRWSASGFTKTRDEQRVLVDGIAKQRRGRTRRDVRDIATGAPDKVCSPVWHQTDVLWSQRKV</sequence>
<organism evidence="2 3">
    <name type="scientific">Heliocybe sulcata</name>
    <dbReference type="NCBI Taxonomy" id="5364"/>
    <lineage>
        <taxon>Eukaryota</taxon>
        <taxon>Fungi</taxon>
        <taxon>Dikarya</taxon>
        <taxon>Basidiomycota</taxon>
        <taxon>Agaricomycotina</taxon>
        <taxon>Agaricomycetes</taxon>
        <taxon>Gloeophyllales</taxon>
        <taxon>Gloeophyllaceae</taxon>
        <taxon>Heliocybe</taxon>
    </lineage>
</organism>
<feature type="signal peptide" evidence="1">
    <location>
        <begin position="1"/>
        <end position="26"/>
    </location>
</feature>
<dbReference type="AlphaFoldDB" id="A0A5C3NM11"/>
<evidence type="ECO:0000313" key="3">
    <source>
        <dbReference type="Proteomes" id="UP000305948"/>
    </source>
</evidence>
<feature type="chain" id="PRO_5023099684" evidence="1">
    <location>
        <begin position="27"/>
        <end position="131"/>
    </location>
</feature>
<dbReference type="EMBL" id="ML213503">
    <property type="protein sequence ID" value="TFK57526.1"/>
    <property type="molecule type" value="Genomic_DNA"/>
</dbReference>
<reference evidence="2 3" key="1">
    <citation type="journal article" date="2019" name="Nat. Ecol. Evol.">
        <title>Megaphylogeny resolves global patterns of mushroom evolution.</title>
        <authorList>
            <person name="Varga T."/>
            <person name="Krizsan K."/>
            <person name="Foldi C."/>
            <person name="Dima B."/>
            <person name="Sanchez-Garcia M."/>
            <person name="Sanchez-Ramirez S."/>
            <person name="Szollosi G.J."/>
            <person name="Szarkandi J.G."/>
            <person name="Papp V."/>
            <person name="Albert L."/>
            <person name="Andreopoulos W."/>
            <person name="Angelini C."/>
            <person name="Antonin V."/>
            <person name="Barry K.W."/>
            <person name="Bougher N.L."/>
            <person name="Buchanan P."/>
            <person name="Buyck B."/>
            <person name="Bense V."/>
            <person name="Catcheside P."/>
            <person name="Chovatia M."/>
            <person name="Cooper J."/>
            <person name="Damon W."/>
            <person name="Desjardin D."/>
            <person name="Finy P."/>
            <person name="Geml J."/>
            <person name="Haridas S."/>
            <person name="Hughes K."/>
            <person name="Justo A."/>
            <person name="Karasinski D."/>
            <person name="Kautmanova I."/>
            <person name="Kiss B."/>
            <person name="Kocsube S."/>
            <person name="Kotiranta H."/>
            <person name="LaButti K.M."/>
            <person name="Lechner B.E."/>
            <person name="Liimatainen K."/>
            <person name="Lipzen A."/>
            <person name="Lukacs Z."/>
            <person name="Mihaltcheva S."/>
            <person name="Morgado L.N."/>
            <person name="Niskanen T."/>
            <person name="Noordeloos M.E."/>
            <person name="Ohm R.A."/>
            <person name="Ortiz-Santana B."/>
            <person name="Ovrebo C."/>
            <person name="Racz N."/>
            <person name="Riley R."/>
            <person name="Savchenko A."/>
            <person name="Shiryaev A."/>
            <person name="Soop K."/>
            <person name="Spirin V."/>
            <person name="Szebenyi C."/>
            <person name="Tomsovsky M."/>
            <person name="Tulloss R.E."/>
            <person name="Uehling J."/>
            <person name="Grigoriev I.V."/>
            <person name="Vagvolgyi C."/>
            <person name="Papp T."/>
            <person name="Martin F.M."/>
            <person name="Miettinen O."/>
            <person name="Hibbett D.S."/>
            <person name="Nagy L.G."/>
        </authorList>
    </citation>
    <scope>NUCLEOTIDE SEQUENCE [LARGE SCALE GENOMIC DNA]</scope>
    <source>
        <strain evidence="2 3">OMC1185</strain>
    </source>
</reference>
<keyword evidence="1" id="KW-0732">Signal</keyword>
<evidence type="ECO:0000313" key="2">
    <source>
        <dbReference type="EMBL" id="TFK57526.1"/>
    </source>
</evidence>
<keyword evidence="3" id="KW-1185">Reference proteome</keyword>
<accession>A0A5C3NM11</accession>
<name>A0A5C3NM11_9AGAM</name>
<proteinExistence type="predicted"/>